<organism evidence="1 2">
    <name type="scientific">Chondrus crispus</name>
    <name type="common">Carrageen Irish moss</name>
    <name type="synonym">Polymorpha crispa</name>
    <dbReference type="NCBI Taxonomy" id="2769"/>
    <lineage>
        <taxon>Eukaryota</taxon>
        <taxon>Rhodophyta</taxon>
        <taxon>Florideophyceae</taxon>
        <taxon>Rhodymeniophycidae</taxon>
        <taxon>Gigartinales</taxon>
        <taxon>Gigartinaceae</taxon>
        <taxon>Chondrus</taxon>
    </lineage>
</organism>
<dbReference type="AlphaFoldDB" id="R7QLT6"/>
<dbReference type="EMBL" id="HG001919">
    <property type="protein sequence ID" value="CDF38355.1"/>
    <property type="molecule type" value="Genomic_DNA"/>
</dbReference>
<dbReference type="Proteomes" id="UP000012073">
    <property type="component" value="Unassembled WGS sequence"/>
</dbReference>
<dbReference type="KEGG" id="ccp:CHC_T00000955001"/>
<accession>R7QLT6</accession>
<sequence>MQGSNNMQYSHLALMNGVTQNTRLQAPGASRNDSAQRVQLATRALHGANDGLHPRYPNCSLFPPLL</sequence>
<dbReference type="Gramene" id="CDF38355">
    <property type="protein sequence ID" value="CDF38355"/>
    <property type="gene ID" value="CHC_T00000955001"/>
</dbReference>
<keyword evidence="2" id="KW-1185">Reference proteome</keyword>
<protein>
    <submittedName>
        <fullName evidence="1">Uncharacterized protein</fullName>
    </submittedName>
</protein>
<reference evidence="2" key="1">
    <citation type="journal article" date="2013" name="Proc. Natl. Acad. Sci. U.S.A.">
        <title>Genome structure and metabolic features in the red seaweed Chondrus crispus shed light on evolution of the Archaeplastida.</title>
        <authorList>
            <person name="Collen J."/>
            <person name="Porcel B."/>
            <person name="Carre W."/>
            <person name="Ball S.G."/>
            <person name="Chaparro C."/>
            <person name="Tonon T."/>
            <person name="Barbeyron T."/>
            <person name="Michel G."/>
            <person name="Noel B."/>
            <person name="Valentin K."/>
            <person name="Elias M."/>
            <person name="Artiguenave F."/>
            <person name="Arun A."/>
            <person name="Aury J.M."/>
            <person name="Barbosa-Neto J.F."/>
            <person name="Bothwell J.H."/>
            <person name="Bouget F.Y."/>
            <person name="Brillet L."/>
            <person name="Cabello-Hurtado F."/>
            <person name="Capella-Gutierrez S."/>
            <person name="Charrier B."/>
            <person name="Cladiere L."/>
            <person name="Cock J.M."/>
            <person name="Coelho S.M."/>
            <person name="Colleoni C."/>
            <person name="Czjzek M."/>
            <person name="Da Silva C."/>
            <person name="Delage L."/>
            <person name="Denoeud F."/>
            <person name="Deschamps P."/>
            <person name="Dittami S.M."/>
            <person name="Gabaldon T."/>
            <person name="Gachon C.M."/>
            <person name="Groisillier A."/>
            <person name="Herve C."/>
            <person name="Jabbari K."/>
            <person name="Katinka M."/>
            <person name="Kloareg B."/>
            <person name="Kowalczyk N."/>
            <person name="Labadie K."/>
            <person name="Leblanc C."/>
            <person name="Lopez P.J."/>
            <person name="McLachlan D.H."/>
            <person name="Meslet-Cladiere L."/>
            <person name="Moustafa A."/>
            <person name="Nehr Z."/>
            <person name="Nyvall Collen P."/>
            <person name="Panaud O."/>
            <person name="Partensky F."/>
            <person name="Poulain J."/>
            <person name="Rensing S.A."/>
            <person name="Rousvoal S."/>
            <person name="Samson G."/>
            <person name="Symeonidi A."/>
            <person name="Weissenbach J."/>
            <person name="Zambounis A."/>
            <person name="Wincker P."/>
            <person name="Boyen C."/>
        </authorList>
    </citation>
    <scope>NUCLEOTIDE SEQUENCE [LARGE SCALE GENOMIC DNA]</scope>
    <source>
        <strain evidence="2">cv. Stackhouse</strain>
    </source>
</reference>
<dbReference type="GeneID" id="17325961"/>
<gene>
    <name evidence="1" type="ORF">CHC_T00000955001</name>
</gene>
<evidence type="ECO:0000313" key="2">
    <source>
        <dbReference type="Proteomes" id="UP000012073"/>
    </source>
</evidence>
<dbReference type="RefSeq" id="XP_005718240.1">
    <property type="nucleotide sequence ID" value="XM_005718183.1"/>
</dbReference>
<name>R7QLT6_CHOCR</name>
<proteinExistence type="predicted"/>
<evidence type="ECO:0000313" key="1">
    <source>
        <dbReference type="EMBL" id="CDF38355.1"/>
    </source>
</evidence>